<dbReference type="Pfam" id="PF00485">
    <property type="entry name" value="PRK"/>
    <property type="match status" value="1"/>
</dbReference>
<evidence type="ECO:0000256" key="15">
    <source>
        <dbReference type="RuleBase" id="RU003530"/>
    </source>
</evidence>
<comment type="catalytic activity">
    <reaction evidence="1 14 15">
        <text>(R)-pantothenate + ATP = (R)-4'-phosphopantothenate + ADP + H(+)</text>
        <dbReference type="Rhea" id="RHEA:16373"/>
        <dbReference type="ChEBI" id="CHEBI:10986"/>
        <dbReference type="ChEBI" id="CHEBI:15378"/>
        <dbReference type="ChEBI" id="CHEBI:29032"/>
        <dbReference type="ChEBI" id="CHEBI:30616"/>
        <dbReference type="ChEBI" id="CHEBI:456216"/>
        <dbReference type="EC" id="2.7.1.33"/>
    </reaction>
</comment>
<dbReference type="Proteomes" id="UP000244928">
    <property type="component" value="Chromosome"/>
</dbReference>
<dbReference type="UniPathway" id="UPA00241">
    <property type="reaction ID" value="UER00352"/>
</dbReference>
<evidence type="ECO:0000256" key="13">
    <source>
        <dbReference type="ARBA" id="ARBA00032866"/>
    </source>
</evidence>
<evidence type="ECO:0000256" key="4">
    <source>
        <dbReference type="ARBA" id="ARBA00006087"/>
    </source>
</evidence>
<dbReference type="HAMAP" id="MF_00215">
    <property type="entry name" value="Pantothen_kinase_1"/>
    <property type="match status" value="1"/>
</dbReference>
<evidence type="ECO:0000256" key="14">
    <source>
        <dbReference type="HAMAP-Rule" id="MF_00215"/>
    </source>
</evidence>
<dbReference type="SUPFAM" id="SSF52540">
    <property type="entry name" value="P-loop containing nucleoside triphosphate hydrolases"/>
    <property type="match status" value="1"/>
</dbReference>
<keyword evidence="18" id="KW-1185">Reference proteome</keyword>
<dbReference type="PIRSF" id="PIRSF000545">
    <property type="entry name" value="Pantothenate_kin"/>
    <property type="match status" value="1"/>
</dbReference>
<evidence type="ECO:0000256" key="9">
    <source>
        <dbReference type="ARBA" id="ARBA00022741"/>
    </source>
</evidence>
<name>A0A2S1R856_9ACTN</name>
<dbReference type="GO" id="GO:0005737">
    <property type="term" value="C:cytoplasm"/>
    <property type="evidence" value="ECO:0007669"/>
    <property type="project" value="UniProtKB-SubCell"/>
</dbReference>
<dbReference type="CDD" id="cd02025">
    <property type="entry name" value="PanK"/>
    <property type="match status" value="1"/>
</dbReference>
<dbReference type="OrthoDB" id="1550976at2"/>
<keyword evidence="8 14" id="KW-0808">Transferase</keyword>
<evidence type="ECO:0000313" key="17">
    <source>
        <dbReference type="EMBL" id="AWH92462.1"/>
    </source>
</evidence>
<accession>A0A2S1R856</accession>
<dbReference type="EC" id="2.7.1.33" evidence="5 14"/>
<keyword evidence="12 14" id="KW-0173">Coenzyme A biosynthesis</keyword>
<evidence type="ECO:0000256" key="2">
    <source>
        <dbReference type="ARBA" id="ARBA00004496"/>
    </source>
</evidence>
<keyword evidence="11 14" id="KW-0067">ATP-binding</keyword>
<dbReference type="NCBIfam" id="TIGR00554">
    <property type="entry name" value="panK_bact"/>
    <property type="match status" value="1"/>
</dbReference>
<gene>
    <name evidence="14" type="primary">coaA</name>
    <name evidence="17" type="ORF">A6035_10135</name>
</gene>
<proteinExistence type="inferred from homology"/>
<evidence type="ECO:0000259" key="16">
    <source>
        <dbReference type="Pfam" id="PF00485"/>
    </source>
</evidence>
<dbReference type="InterPro" id="IPR004566">
    <property type="entry name" value="PanK"/>
</dbReference>
<dbReference type="InterPro" id="IPR027417">
    <property type="entry name" value="P-loop_NTPase"/>
</dbReference>
<sequence>MSRHAGDYTPYVEFDRRSWRRLRRAMPMVLTEQDLEGLRGLGEHLDLDEIAEIYLPLSRLIHLQVSARQRLFQSTNLFLGETVDAPMPFVIGVAGSVAVGKSTSARVLRALLTRWDSHPRVDLVTTDGFLHPNRELQRRGLMHRKGYPESYDRRALLRFVTEVKSGAPVVRAPVYSHTKYDIVPGEHIEVQRPDILIVEGLNVLQTGPRLMVSDLFDFSLYVDARIEDIEQWYIERFLELRSTSFSNPGSHFAHYADLSDNAARLAAREIWNSINRPNLVENILPTRPRATLVLRKNSDHSIQRLRLRKI</sequence>
<reference evidence="17 18" key="1">
    <citation type="submission" date="2016-04" db="EMBL/GenBank/DDBJ databases">
        <title>Complete genome sequence of Dietzia lutea YIM 80766T, a strain isolated from desert soil in Egypt.</title>
        <authorList>
            <person name="Zhao J."/>
            <person name="Hu B."/>
            <person name="Geng S."/>
            <person name="Nie Y."/>
            <person name="Tang Y."/>
        </authorList>
    </citation>
    <scope>NUCLEOTIDE SEQUENCE [LARGE SCALE GENOMIC DNA]</scope>
    <source>
        <strain evidence="17 18">YIM 80766</strain>
    </source>
</reference>
<evidence type="ECO:0000256" key="11">
    <source>
        <dbReference type="ARBA" id="ARBA00022840"/>
    </source>
</evidence>
<dbReference type="PANTHER" id="PTHR10285">
    <property type="entry name" value="URIDINE KINASE"/>
    <property type="match status" value="1"/>
</dbReference>
<dbReference type="GO" id="GO:0015937">
    <property type="term" value="P:coenzyme A biosynthetic process"/>
    <property type="evidence" value="ECO:0007669"/>
    <property type="project" value="UniProtKB-UniRule"/>
</dbReference>
<evidence type="ECO:0000256" key="6">
    <source>
        <dbReference type="ARBA" id="ARBA00015080"/>
    </source>
</evidence>
<feature type="domain" description="Phosphoribulokinase/uridine kinase" evidence="16">
    <location>
        <begin position="90"/>
        <end position="235"/>
    </location>
</feature>
<comment type="subcellular location">
    <subcellularLocation>
        <location evidence="2 14 15">Cytoplasm</location>
    </subcellularLocation>
</comment>
<dbReference type="EMBL" id="CP015449">
    <property type="protein sequence ID" value="AWH92462.1"/>
    <property type="molecule type" value="Genomic_DNA"/>
</dbReference>
<dbReference type="InterPro" id="IPR006083">
    <property type="entry name" value="PRK/URK"/>
</dbReference>
<dbReference type="AlphaFoldDB" id="A0A2S1R856"/>
<evidence type="ECO:0000256" key="5">
    <source>
        <dbReference type="ARBA" id="ARBA00012102"/>
    </source>
</evidence>
<evidence type="ECO:0000256" key="10">
    <source>
        <dbReference type="ARBA" id="ARBA00022777"/>
    </source>
</evidence>
<dbReference type="RefSeq" id="WP_108847701.1">
    <property type="nucleotide sequence ID" value="NZ_CP015449.1"/>
</dbReference>
<evidence type="ECO:0000256" key="7">
    <source>
        <dbReference type="ARBA" id="ARBA00022490"/>
    </source>
</evidence>
<organism evidence="17 18">
    <name type="scientific">Dietzia lutea</name>
    <dbReference type="NCBI Taxonomy" id="546160"/>
    <lineage>
        <taxon>Bacteria</taxon>
        <taxon>Bacillati</taxon>
        <taxon>Actinomycetota</taxon>
        <taxon>Actinomycetes</taxon>
        <taxon>Mycobacteriales</taxon>
        <taxon>Dietziaceae</taxon>
        <taxon>Dietzia</taxon>
    </lineage>
</organism>
<evidence type="ECO:0000313" key="18">
    <source>
        <dbReference type="Proteomes" id="UP000244928"/>
    </source>
</evidence>
<feature type="binding site" evidence="14">
    <location>
        <begin position="95"/>
        <end position="102"/>
    </location>
    <ligand>
        <name>ATP</name>
        <dbReference type="ChEBI" id="CHEBI:30616"/>
    </ligand>
</feature>
<comment type="pathway">
    <text evidence="3 14 15">Cofactor biosynthesis; coenzyme A biosynthesis; CoA from (R)-pantothenate: step 1/5.</text>
</comment>
<dbReference type="GO" id="GO:0004594">
    <property type="term" value="F:pantothenate kinase activity"/>
    <property type="evidence" value="ECO:0007669"/>
    <property type="project" value="UniProtKB-UniRule"/>
</dbReference>
<keyword evidence="9 14" id="KW-0547">Nucleotide-binding</keyword>
<keyword evidence="10 14" id="KW-0418">Kinase</keyword>
<comment type="similarity">
    <text evidence="4 14 15">Belongs to the prokaryotic pantothenate kinase family.</text>
</comment>
<dbReference type="GO" id="GO:0005524">
    <property type="term" value="F:ATP binding"/>
    <property type="evidence" value="ECO:0007669"/>
    <property type="project" value="UniProtKB-UniRule"/>
</dbReference>
<evidence type="ECO:0000256" key="8">
    <source>
        <dbReference type="ARBA" id="ARBA00022679"/>
    </source>
</evidence>
<keyword evidence="7 14" id="KW-0963">Cytoplasm</keyword>
<evidence type="ECO:0000256" key="3">
    <source>
        <dbReference type="ARBA" id="ARBA00005225"/>
    </source>
</evidence>
<evidence type="ECO:0000256" key="12">
    <source>
        <dbReference type="ARBA" id="ARBA00022993"/>
    </source>
</evidence>
<dbReference type="KEGG" id="dlu:A6035_10135"/>
<protein>
    <recommendedName>
        <fullName evidence="6 14">Pantothenate kinase</fullName>
        <ecNumber evidence="5 14">2.7.1.33</ecNumber>
    </recommendedName>
    <alternativeName>
        <fullName evidence="13 14">Pantothenic acid kinase</fullName>
    </alternativeName>
</protein>
<dbReference type="Gene3D" id="3.40.50.300">
    <property type="entry name" value="P-loop containing nucleotide triphosphate hydrolases"/>
    <property type="match status" value="1"/>
</dbReference>
<evidence type="ECO:0000256" key="1">
    <source>
        <dbReference type="ARBA" id="ARBA00001206"/>
    </source>
</evidence>